<comment type="caution">
    <text evidence="5">The sequence shown here is derived from an EMBL/GenBank/DDBJ whole genome shotgun (WGS) entry which is preliminary data.</text>
</comment>
<protein>
    <submittedName>
        <fullName evidence="5">Myo-inositol 2-dehydrogenase/D-chiro-inositol 1-dehydrogenase</fullName>
    </submittedName>
</protein>
<dbReference type="InterPro" id="IPR036291">
    <property type="entry name" value="NAD(P)-bd_dom_sf"/>
</dbReference>
<evidence type="ECO:0000259" key="3">
    <source>
        <dbReference type="Pfam" id="PF01408"/>
    </source>
</evidence>
<evidence type="ECO:0000259" key="4">
    <source>
        <dbReference type="Pfam" id="PF22725"/>
    </source>
</evidence>
<dbReference type="RefSeq" id="WP_242000463.1">
    <property type="nucleotide sequence ID" value="NZ_SHKR01000012.1"/>
</dbReference>
<evidence type="ECO:0000256" key="2">
    <source>
        <dbReference type="ARBA" id="ARBA00023002"/>
    </source>
</evidence>
<dbReference type="EMBL" id="SHKR01000012">
    <property type="protein sequence ID" value="RZU15851.1"/>
    <property type="molecule type" value="Genomic_DNA"/>
</dbReference>
<dbReference type="Proteomes" id="UP000292027">
    <property type="component" value="Unassembled WGS sequence"/>
</dbReference>
<dbReference type="AlphaFoldDB" id="A0A4Q7WZ66"/>
<proteinExistence type="inferred from homology"/>
<keyword evidence="2" id="KW-0560">Oxidoreductase</keyword>
<comment type="similarity">
    <text evidence="1">Belongs to the Gfo/Idh/MocA family.</text>
</comment>
<feature type="domain" description="GFO/IDH/MocA-like oxidoreductase" evidence="4">
    <location>
        <begin position="133"/>
        <end position="253"/>
    </location>
</feature>
<dbReference type="PANTHER" id="PTHR42840:SF3">
    <property type="entry name" value="BINDING ROSSMANN FOLD OXIDOREDUCTASE, PUTATIVE (AFU_ORTHOLOGUE AFUA_2G10240)-RELATED"/>
    <property type="match status" value="1"/>
</dbReference>
<keyword evidence="6" id="KW-1185">Reference proteome</keyword>
<dbReference type="PANTHER" id="PTHR42840">
    <property type="entry name" value="NAD(P)-BINDING ROSSMANN-FOLD SUPERFAMILY PROTEIN-RELATED"/>
    <property type="match status" value="1"/>
</dbReference>
<name>A0A4Q7WZ66_9ACTN</name>
<feature type="domain" description="Gfo/Idh/MocA-like oxidoreductase N-terminal" evidence="3">
    <location>
        <begin position="8"/>
        <end position="125"/>
    </location>
</feature>
<dbReference type="GO" id="GO:0016491">
    <property type="term" value="F:oxidoreductase activity"/>
    <property type="evidence" value="ECO:0007669"/>
    <property type="project" value="UniProtKB-KW"/>
</dbReference>
<evidence type="ECO:0000256" key="1">
    <source>
        <dbReference type="ARBA" id="ARBA00010928"/>
    </source>
</evidence>
<dbReference type="InterPro" id="IPR055170">
    <property type="entry name" value="GFO_IDH_MocA-like_dom"/>
</dbReference>
<evidence type="ECO:0000313" key="5">
    <source>
        <dbReference type="EMBL" id="RZU15851.1"/>
    </source>
</evidence>
<dbReference type="Gene3D" id="3.30.360.10">
    <property type="entry name" value="Dihydrodipicolinate Reductase, domain 2"/>
    <property type="match status" value="1"/>
</dbReference>
<reference evidence="5 6" key="1">
    <citation type="journal article" date="2015" name="Stand. Genomic Sci.">
        <title>Genomic Encyclopedia of Bacterial and Archaeal Type Strains, Phase III: the genomes of soil and plant-associated and newly described type strains.</title>
        <authorList>
            <person name="Whitman W.B."/>
            <person name="Woyke T."/>
            <person name="Klenk H.P."/>
            <person name="Zhou Y."/>
            <person name="Lilburn T.G."/>
            <person name="Beck B.J."/>
            <person name="De Vos P."/>
            <person name="Vandamme P."/>
            <person name="Eisen J.A."/>
            <person name="Garrity G."/>
            <person name="Hugenholtz P."/>
            <person name="Kyrpides N.C."/>
        </authorList>
    </citation>
    <scope>NUCLEOTIDE SEQUENCE [LARGE SCALE GENOMIC DNA]</scope>
    <source>
        <strain evidence="5 6">VKM Ac-2540</strain>
    </source>
</reference>
<dbReference type="Gene3D" id="3.40.50.720">
    <property type="entry name" value="NAD(P)-binding Rossmann-like Domain"/>
    <property type="match status" value="1"/>
</dbReference>
<dbReference type="SUPFAM" id="SSF55347">
    <property type="entry name" value="Glyceraldehyde-3-phosphate dehydrogenase-like, C-terminal domain"/>
    <property type="match status" value="1"/>
</dbReference>
<dbReference type="SUPFAM" id="SSF51735">
    <property type="entry name" value="NAD(P)-binding Rossmann-fold domains"/>
    <property type="match status" value="1"/>
</dbReference>
<gene>
    <name evidence="5" type="ORF">EV645_3390</name>
</gene>
<evidence type="ECO:0000313" key="6">
    <source>
        <dbReference type="Proteomes" id="UP000292027"/>
    </source>
</evidence>
<accession>A0A4Q7WZ66</accession>
<dbReference type="InterPro" id="IPR000683">
    <property type="entry name" value="Gfo/Idh/MocA-like_OxRdtase_N"/>
</dbReference>
<organism evidence="5 6">
    <name type="scientific">Kribbella rubisoli</name>
    <dbReference type="NCBI Taxonomy" id="3075929"/>
    <lineage>
        <taxon>Bacteria</taxon>
        <taxon>Bacillati</taxon>
        <taxon>Actinomycetota</taxon>
        <taxon>Actinomycetes</taxon>
        <taxon>Propionibacteriales</taxon>
        <taxon>Kribbellaceae</taxon>
        <taxon>Kribbella</taxon>
    </lineage>
</organism>
<sequence>MNREVTGMRIGLVGVGRIGAFHAATLKDLPAVDQVVVADADPGRAELVAKDLGLEFAPDVDTLLASRPDGFVIAAATSAHASLIEAAIAAGVPTFCEKPIALDLAETERVVALVEASTVPVHIGFQRRFDAGYQAAREAVRSGELGFVHHIRANTNDAFPPHHEYIPQSGGFFRDCTVHDFDIIRYVTGREVVSVYATGANRGEAFFGEYGDVDSAAALLTLDDGTFVAVSGTRYNGAGHDVRMELHGSLGSIAVGLDSHTALRSAEPGVTFPDGKPHMTFMDRFQPAYVAELTAFTELVAGTREVPCTVRDALAAFRIADACELSRHENCIITL</sequence>
<dbReference type="Pfam" id="PF01408">
    <property type="entry name" value="GFO_IDH_MocA"/>
    <property type="match status" value="1"/>
</dbReference>
<dbReference type="Pfam" id="PF22725">
    <property type="entry name" value="GFO_IDH_MocA_C3"/>
    <property type="match status" value="1"/>
</dbReference>
<dbReference type="GO" id="GO:0000166">
    <property type="term" value="F:nucleotide binding"/>
    <property type="evidence" value="ECO:0007669"/>
    <property type="project" value="InterPro"/>
</dbReference>